<feature type="domain" description="Enoyl reductase (ER)" evidence="3">
    <location>
        <begin position="1"/>
        <end position="293"/>
    </location>
</feature>
<accession>A0ABU2J717</accession>
<dbReference type="InterPro" id="IPR036291">
    <property type="entry name" value="NAD(P)-bd_dom_sf"/>
</dbReference>
<gene>
    <name evidence="4" type="ORF">RM423_05195</name>
</gene>
<dbReference type="Proteomes" id="UP001183176">
    <property type="component" value="Unassembled WGS sequence"/>
</dbReference>
<evidence type="ECO:0000256" key="1">
    <source>
        <dbReference type="ARBA" id="ARBA00022857"/>
    </source>
</evidence>
<dbReference type="Gene3D" id="3.90.180.10">
    <property type="entry name" value="Medium-chain alcohol dehydrogenases, catalytic domain"/>
    <property type="match status" value="1"/>
</dbReference>
<dbReference type="SMART" id="SM00829">
    <property type="entry name" value="PKS_ER"/>
    <property type="match status" value="1"/>
</dbReference>
<proteinExistence type="predicted"/>
<sequence length="295" mass="29989">MLIEVEFAGVTFVETQVRAGRPPWSGPLPPTPYLPGNGVEGTISAVGSGLDSALVGTRVVTPTGGSGGYADRVVVNQGMVIAVPDGTPAGNAVALLADGRTALAVLRASRLAKDEVVLITAAAGGVGGLLVQLAQTAGASSVIALVGGQRKCEHARSLGADVTIDYRDEGWTEQLKKTVEHQGLNIVFDGVGGEVGRSVFDIAPPLSRFSVFGMAGGSYTEASVRDIVLRGVTVVGGAQLRSPSESNTLSAAALAEAADGRLKPVIGQIFPLERAADAHAAVEGRDVIGKTLLSC</sequence>
<dbReference type="PANTHER" id="PTHR48106">
    <property type="entry name" value="QUINONE OXIDOREDUCTASE PIG3-RELATED"/>
    <property type="match status" value="1"/>
</dbReference>
<dbReference type="RefSeq" id="WP_311421939.1">
    <property type="nucleotide sequence ID" value="NZ_JAVREH010000004.1"/>
</dbReference>
<evidence type="ECO:0000313" key="5">
    <source>
        <dbReference type="Proteomes" id="UP001183176"/>
    </source>
</evidence>
<dbReference type="InterPro" id="IPR011032">
    <property type="entry name" value="GroES-like_sf"/>
</dbReference>
<protein>
    <submittedName>
        <fullName evidence="4">Zinc-binding dehydrogenase</fullName>
    </submittedName>
</protein>
<keyword evidence="5" id="KW-1185">Reference proteome</keyword>
<dbReference type="InterPro" id="IPR013154">
    <property type="entry name" value="ADH-like_N"/>
</dbReference>
<reference evidence="5" key="1">
    <citation type="submission" date="2023-07" db="EMBL/GenBank/DDBJ databases">
        <title>30 novel species of actinomycetes from the DSMZ collection.</title>
        <authorList>
            <person name="Nouioui I."/>
        </authorList>
    </citation>
    <scope>NUCLEOTIDE SEQUENCE [LARGE SCALE GENOMIC DNA]</scope>
    <source>
        <strain evidence="5">DSM 44399</strain>
    </source>
</reference>
<dbReference type="PANTHER" id="PTHR48106:SF13">
    <property type="entry name" value="QUINONE OXIDOREDUCTASE-RELATED"/>
    <property type="match status" value="1"/>
</dbReference>
<organism evidence="4 5">
    <name type="scientific">Jatrophihabitans lederbergiae</name>
    <dbReference type="NCBI Taxonomy" id="3075547"/>
    <lineage>
        <taxon>Bacteria</taxon>
        <taxon>Bacillati</taxon>
        <taxon>Actinomycetota</taxon>
        <taxon>Actinomycetes</taxon>
        <taxon>Jatrophihabitantales</taxon>
        <taxon>Jatrophihabitantaceae</taxon>
        <taxon>Jatrophihabitans</taxon>
    </lineage>
</organism>
<dbReference type="Gene3D" id="3.40.50.720">
    <property type="entry name" value="NAD(P)-binding Rossmann-like Domain"/>
    <property type="match status" value="1"/>
</dbReference>
<dbReference type="Pfam" id="PF00107">
    <property type="entry name" value="ADH_zinc_N"/>
    <property type="match status" value="1"/>
</dbReference>
<name>A0ABU2J717_9ACTN</name>
<dbReference type="InterPro" id="IPR020843">
    <property type="entry name" value="ER"/>
</dbReference>
<dbReference type="EMBL" id="JAVREH010000004">
    <property type="protein sequence ID" value="MDT0260787.1"/>
    <property type="molecule type" value="Genomic_DNA"/>
</dbReference>
<dbReference type="InterPro" id="IPR013149">
    <property type="entry name" value="ADH-like_C"/>
</dbReference>
<evidence type="ECO:0000313" key="4">
    <source>
        <dbReference type="EMBL" id="MDT0260787.1"/>
    </source>
</evidence>
<evidence type="ECO:0000259" key="3">
    <source>
        <dbReference type="SMART" id="SM00829"/>
    </source>
</evidence>
<keyword evidence="2" id="KW-0560">Oxidoreductase</keyword>
<dbReference type="Pfam" id="PF08240">
    <property type="entry name" value="ADH_N"/>
    <property type="match status" value="1"/>
</dbReference>
<comment type="caution">
    <text evidence="4">The sequence shown here is derived from an EMBL/GenBank/DDBJ whole genome shotgun (WGS) entry which is preliminary data.</text>
</comment>
<evidence type="ECO:0000256" key="2">
    <source>
        <dbReference type="ARBA" id="ARBA00023002"/>
    </source>
</evidence>
<dbReference type="SUPFAM" id="SSF50129">
    <property type="entry name" value="GroES-like"/>
    <property type="match status" value="1"/>
</dbReference>
<keyword evidence="1" id="KW-0521">NADP</keyword>
<dbReference type="SUPFAM" id="SSF51735">
    <property type="entry name" value="NAD(P)-binding Rossmann-fold domains"/>
    <property type="match status" value="1"/>
</dbReference>